<proteinExistence type="predicted"/>
<evidence type="ECO:0000313" key="1">
    <source>
        <dbReference type="EMBL" id="KAI5676212.1"/>
    </source>
</evidence>
<protein>
    <submittedName>
        <fullName evidence="1">Uncharacterized protein</fullName>
    </submittedName>
</protein>
<name>A0ACC0BUF0_CATRO</name>
<evidence type="ECO:0000313" key="2">
    <source>
        <dbReference type="Proteomes" id="UP001060085"/>
    </source>
</evidence>
<sequence length="239" mass="27013">MLAEEFITWIPVEGKAYTASPPHLAASNIKAFAGNQLEVHTLPCPADSINPRSASLCSWGFEALVSSSISNIKWYQSFGCNVGQYQKPNVDQPTRQYDLRYIVLGELRRQLFVQSASITEGEAKVVQECIAYLDVNMSYPLCKSPRYEQLNKIVATTISIEKHLTLEIKPLPSHLKYSLIEDIKEALLEDNQQFRVNGQRMKPNFGEEVDLTTIKNNIDDPDRSRNRGCPVIRHKRSAS</sequence>
<comment type="caution">
    <text evidence="1">The sequence shown here is derived from an EMBL/GenBank/DDBJ whole genome shotgun (WGS) entry which is preliminary data.</text>
</comment>
<accession>A0ACC0BUF0</accession>
<keyword evidence="2" id="KW-1185">Reference proteome</keyword>
<dbReference type="Proteomes" id="UP001060085">
    <property type="component" value="Linkage Group LG02"/>
</dbReference>
<dbReference type="EMBL" id="CM044702">
    <property type="protein sequence ID" value="KAI5676212.1"/>
    <property type="molecule type" value="Genomic_DNA"/>
</dbReference>
<organism evidence="1 2">
    <name type="scientific">Catharanthus roseus</name>
    <name type="common">Madagascar periwinkle</name>
    <name type="synonym">Vinca rosea</name>
    <dbReference type="NCBI Taxonomy" id="4058"/>
    <lineage>
        <taxon>Eukaryota</taxon>
        <taxon>Viridiplantae</taxon>
        <taxon>Streptophyta</taxon>
        <taxon>Embryophyta</taxon>
        <taxon>Tracheophyta</taxon>
        <taxon>Spermatophyta</taxon>
        <taxon>Magnoliopsida</taxon>
        <taxon>eudicotyledons</taxon>
        <taxon>Gunneridae</taxon>
        <taxon>Pentapetalae</taxon>
        <taxon>asterids</taxon>
        <taxon>lamiids</taxon>
        <taxon>Gentianales</taxon>
        <taxon>Apocynaceae</taxon>
        <taxon>Rauvolfioideae</taxon>
        <taxon>Vinceae</taxon>
        <taxon>Catharanthinae</taxon>
        <taxon>Catharanthus</taxon>
    </lineage>
</organism>
<reference evidence="2" key="1">
    <citation type="journal article" date="2023" name="Nat. Plants">
        <title>Single-cell RNA sequencing provides a high-resolution roadmap for understanding the multicellular compartmentation of specialized metabolism.</title>
        <authorList>
            <person name="Sun S."/>
            <person name="Shen X."/>
            <person name="Li Y."/>
            <person name="Li Y."/>
            <person name="Wang S."/>
            <person name="Li R."/>
            <person name="Zhang H."/>
            <person name="Shen G."/>
            <person name="Guo B."/>
            <person name="Wei J."/>
            <person name="Xu J."/>
            <person name="St-Pierre B."/>
            <person name="Chen S."/>
            <person name="Sun C."/>
        </authorList>
    </citation>
    <scope>NUCLEOTIDE SEQUENCE [LARGE SCALE GENOMIC DNA]</scope>
</reference>
<gene>
    <name evidence="1" type="ORF">M9H77_07162</name>
</gene>